<reference evidence="3" key="1">
    <citation type="submission" date="2023-06" db="EMBL/GenBank/DDBJ databases">
        <authorList>
            <person name="Jiang Y."/>
            <person name="Liu Q."/>
        </authorList>
    </citation>
    <scope>NUCLEOTIDE SEQUENCE</scope>
    <source>
        <strain evidence="3">CGMCC 1.12090</strain>
    </source>
</reference>
<dbReference type="InterPro" id="IPR011051">
    <property type="entry name" value="RmlC_Cupin_sf"/>
</dbReference>
<proteinExistence type="predicted"/>
<organism evidence="3 4">
    <name type="scientific">Variovorax ginsengisoli</name>
    <dbReference type="NCBI Taxonomy" id="363844"/>
    <lineage>
        <taxon>Bacteria</taxon>
        <taxon>Pseudomonadati</taxon>
        <taxon>Pseudomonadota</taxon>
        <taxon>Betaproteobacteria</taxon>
        <taxon>Burkholderiales</taxon>
        <taxon>Comamonadaceae</taxon>
        <taxon>Variovorax</taxon>
    </lineage>
</organism>
<dbReference type="PANTHER" id="PTHR46797:SF10">
    <property type="entry name" value="BLR1115 PROTEIN"/>
    <property type="match status" value="1"/>
</dbReference>
<dbReference type="InterPro" id="IPR014710">
    <property type="entry name" value="RmlC-like_jellyroll"/>
</dbReference>
<comment type="caution">
    <text evidence="3">The sequence shown here is derived from an EMBL/GenBank/DDBJ whole genome shotgun (WGS) entry which is preliminary data.</text>
</comment>
<dbReference type="Pfam" id="PF01381">
    <property type="entry name" value="HTH_3"/>
    <property type="match status" value="1"/>
</dbReference>
<evidence type="ECO:0000259" key="2">
    <source>
        <dbReference type="PROSITE" id="PS50943"/>
    </source>
</evidence>
<dbReference type="InterPro" id="IPR050807">
    <property type="entry name" value="TransReg_Diox_bact_type"/>
</dbReference>
<feature type="domain" description="HTH cro/C1-type" evidence="2">
    <location>
        <begin position="16"/>
        <end position="70"/>
    </location>
</feature>
<evidence type="ECO:0000313" key="4">
    <source>
        <dbReference type="Proteomes" id="UP001169027"/>
    </source>
</evidence>
<dbReference type="SUPFAM" id="SSF51182">
    <property type="entry name" value="RmlC-like cupins"/>
    <property type="match status" value="1"/>
</dbReference>
<sequence>MTDEASHLNERIAQRVRELRAARGLSLDALAAHCGVSRSMISLIERGESSPTAVVLEKLATGLGVALASLFEPPRAGDDPVARLADQPLWRDPHSGYVRRNVSPAGGASPIQIVEVAFPPKARVAYETGAREPRIHQQVWVLENTIEVTVGDACHRLDAGDCLAHALDRPVSYHNPTRHLTRYAVVIATLPSPWR</sequence>
<dbReference type="Gene3D" id="1.10.260.40">
    <property type="entry name" value="lambda repressor-like DNA-binding domains"/>
    <property type="match status" value="1"/>
</dbReference>
<dbReference type="InterPro" id="IPR010982">
    <property type="entry name" value="Lambda_DNA-bd_dom_sf"/>
</dbReference>
<dbReference type="RefSeq" id="WP_301802298.1">
    <property type="nucleotide sequence ID" value="NZ_JAUJZH010000001.1"/>
</dbReference>
<dbReference type="SMART" id="SM00530">
    <property type="entry name" value="HTH_XRE"/>
    <property type="match status" value="1"/>
</dbReference>
<dbReference type="Gene3D" id="2.60.120.10">
    <property type="entry name" value="Jelly Rolls"/>
    <property type="match status" value="1"/>
</dbReference>
<name>A0ABT8RVY4_9BURK</name>
<dbReference type="PANTHER" id="PTHR46797">
    <property type="entry name" value="HTH-TYPE TRANSCRIPTIONAL REGULATOR"/>
    <property type="match status" value="1"/>
</dbReference>
<evidence type="ECO:0000256" key="1">
    <source>
        <dbReference type="ARBA" id="ARBA00023125"/>
    </source>
</evidence>
<dbReference type="InterPro" id="IPR001387">
    <property type="entry name" value="Cro/C1-type_HTH"/>
</dbReference>
<protein>
    <submittedName>
        <fullName evidence="3">XRE family transcriptional regulator</fullName>
    </submittedName>
</protein>
<dbReference type="EMBL" id="JAUKVY010000001">
    <property type="protein sequence ID" value="MDO1530742.1"/>
    <property type="molecule type" value="Genomic_DNA"/>
</dbReference>
<keyword evidence="4" id="KW-1185">Reference proteome</keyword>
<accession>A0ABT8RVY4</accession>
<keyword evidence="1" id="KW-0238">DNA-binding</keyword>
<dbReference type="Proteomes" id="UP001169027">
    <property type="component" value="Unassembled WGS sequence"/>
</dbReference>
<dbReference type="PROSITE" id="PS50943">
    <property type="entry name" value="HTH_CROC1"/>
    <property type="match status" value="1"/>
</dbReference>
<evidence type="ECO:0000313" key="3">
    <source>
        <dbReference type="EMBL" id="MDO1530742.1"/>
    </source>
</evidence>
<gene>
    <name evidence="3" type="ORF">Q2T77_00455</name>
</gene>
<dbReference type="CDD" id="cd02209">
    <property type="entry name" value="cupin_XRE_C"/>
    <property type="match status" value="1"/>
</dbReference>
<dbReference type="SUPFAM" id="SSF47413">
    <property type="entry name" value="lambda repressor-like DNA-binding domains"/>
    <property type="match status" value="1"/>
</dbReference>
<dbReference type="CDD" id="cd00093">
    <property type="entry name" value="HTH_XRE"/>
    <property type="match status" value="1"/>
</dbReference>